<dbReference type="RefSeq" id="WP_404630143.1">
    <property type="nucleotide sequence ID" value="NZ_JADIKM010000001.1"/>
</dbReference>
<reference evidence="2 3" key="1">
    <citation type="submission" date="2020-10" db="EMBL/GenBank/DDBJ databases">
        <title>Phylogeny of dyella-like bacteria.</title>
        <authorList>
            <person name="Fu J."/>
        </authorList>
    </citation>
    <scope>NUCLEOTIDE SEQUENCE [LARGE SCALE GENOMIC DNA]</scope>
    <source>
        <strain evidence="2 3">Gsoil3046</strain>
    </source>
</reference>
<evidence type="ECO:0000256" key="1">
    <source>
        <dbReference type="SAM" id="Phobius"/>
    </source>
</evidence>
<name>A0ABW8JPI9_9GAMM</name>
<keyword evidence="1" id="KW-1133">Transmembrane helix</keyword>
<feature type="transmembrane region" description="Helical" evidence="1">
    <location>
        <begin position="81"/>
        <end position="103"/>
    </location>
</feature>
<dbReference type="Proteomes" id="UP001620460">
    <property type="component" value="Unassembled WGS sequence"/>
</dbReference>
<feature type="transmembrane region" description="Helical" evidence="1">
    <location>
        <begin position="6"/>
        <end position="24"/>
    </location>
</feature>
<keyword evidence="1" id="KW-0472">Membrane</keyword>
<accession>A0ABW8JPI9</accession>
<keyword evidence="3" id="KW-1185">Reference proteome</keyword>
<keyword evidence="1" id="KW-0812">Transmembrane</keyword>
<protein>
    <submittedName>
        <fullName evidence="2">YeeE/YedE family protein</fullName>
    </submittedName>
</protein>
<sequence length="192" mass="19518">MTFPLGMTGPISGLVCGALFGFILQRGGLGNGCRLTAQLRLQDWTVFNVMFTAILVAAGGLYVLELAGVMHASDIFVPTTYLWATLLGGALIGVGMGLGGYCPGTSVVGAAAGRIDGIVFFIGLIVGVIAFAGVYTPIAPLLGAAAGPQSQTLGDLLGLPAWAVLAILIGVAAGVWWFTRRSGGDQTITCAD</sequence>
<feature type="transmembrane region" description="Helical" evidence="1">
    <location>
        <begin position="115"/>
        <end position="136"/>
    </location>
</feature>
<dbReference type="InterPro" id="IPR007272">
    <property type="entry name" value="Sulf_transp_TsuA/YedE"/>
</dbReference>
<dbReference type="Pfam" id="PF04143">
    <property type="entry name" value="Sulf_transp"/>
    <property type="match status" value="1"/>
</dbReference>
<proteinExistence type="predicted"/>
<comment type="caution">
    <text evidence="2">The sequence shown here is derived from an EMBL/GenBank/DDBJ whole genome shotgun (WGS) entry which is preliminary data.</text>
</comment>
<dbReference type="EMBL" id="JADIKM010000001">
    <property type="protein sequence ID" value="MFK2903031.1"/>
    <property type="molecule type" value="Genomic_DNA"/>
</dbReference>
<evidence type="ECO:0000313" key="3">
    <source>
        <dbReference type="Proteomes" id="UP001620460"/>
    </source>
</evidence>
<evidence type="ECO:0000313" key="2">
    <source>
        <dbReference type="EMBL" id="MFK2903031.1"/>
    </source>
</evidence>
<organism evidence="2 3">
    <name type="scientific">Dyella ginsengisoli</name>
    <dbReference type="NCBI Taxonomy" id="363848"/>
    <lineage>
        <taxon>Bacteria</taxon>
        <taxon>Pseudomonadati</taxon>
        <taxon>Pseudomonadota</taxon>
        <taxon>Gammaproteobacteria</taxon>
        <taxon>Lysobacterales</taxon>
        <taxon>Rhodanobacteraceae</taxon>
        <taxon>Dyella</taxon>
    </lineage>
</organism>
<feature type="transmembrane region" description="Helical" evidence="1">
    <location>
        <begin position="45"/>
        <end position="69"/>
    </location>
</feature>
<gene>
    <name evidence="2" type="ORF">ISP17_03580</name>
</gene>
<feature type="transmembrane region" description="Helical" evidence="1">
    <location>
        <begin position="156"/>
        <end position="178"/>
    </location>
</feature>